<evidence type="ECO:0000313" key="3">
    <source>
        <dbReference type="EMBL" id="MFC3671673.1"/>
    </source>
</evidence>
<dbReference type="InterPro" id="IPR001451">
    <property type="entry name" value="Hexapep"/>
</dbReference>
<comment type="caution">
    <text evidence="3">The sequence shown here is derived from an EMBL/GenBank/DDBJ whole genome shotgun (WGS) entry which is preliminary data.</text>
</comment>
<dbReference type="EMBL" id="JBHRYE010000013">
    <property type="protein sequence ID" value="MFC3671673.1"/>
    <property type="molecule type" value="Genomic_DNA"/>
</dbReference>
<dbReference type="Proteomes" id="UP001595683">
    <property type="component" value="Unassembled WGS sequence"/>
</dbReference>
<dbReference type="InterPro" id="IPR051159">
    <property type="entry name" value="Hexapeptide_acetyltransf"/>
</dbReference>
<dbReference type="PANTHER" id="PTHR23416">
    <property type="entry name" value="SIALIC ACID SYNTHASE-RELATED"/>
    <property type="match status" value="1"/>
</dbReference>
<protein>
    <submittedName>
        <fullName evidence="3">Acyltransferase</fullName>
    </submittedName>
</protein>
<evidence type="ECO:0000256" key="2">
    <source>
        <dbReference type="ARBA" id="ARBA00022679"/>
    </source>
</evidence>
<dbReference type="GO" id="GO:0016746">
    <property type="term" value="F:acyltransferase activity"/>
    <property type="evidence" value="ECO:0007669"/>
    <property type="project" value="UniProtKB-KW"/>
</dbReference>
<gene>
    <name evidence="3" type="ORF">ACFOOT_09545</name>
</gene>
<reference evidence="4" key="1">
    <citation type="journal article" date="2019" name="Int. J. Syst. Evol. Microbiol.">
        <title>The Global Catalogue of Microorganisms (GCM) 10K type strain sequencing project: providing services to taxonomists for standard genome sequencing and annotation.</title>
        <authorList>
            <consortium name="The Broad Institute Genomics Platform"/>
            <consortium name="The Broad Institute Genome Sequencing Center for Infectious Disease"/>
            <person name="Wu L."/>
            <person name="Ma J."/>
        </authorList>
    </citation>
    <scope>NUCLEOTIDE SEQUENCE [LARGE SCALE GENOMIC DNA]</scope>
    <source>
        <strain evidence="4">KCTC 42224</strain>
    </source>
</reference>
<dbReference type="SUPFAM" id="SSF51161">
    <property type="entry name" value="Trimeric LpxA-like enzymes"/>
    <property type="match status" value="1"/>
</dbReference>
<dbReference type="RefSeq" id="WP_229815247.1">
    <property type="nucleotide sequence ID" value="NZ_BMZP01000008.1"/>
</dbReference>
<keyword evidence="2" id="KW-0808">Transferase</keyword>
<sequence length="236" mass="24804">MATTVVPAPSDAADCAVPLVAPDSRADMAAASAPVASRPAHAADGGRVARWLGMLQPRNRLATLTTRLALRRRGVVPGARFFVHGQRPRIVGAGRLRIGTRVNLRGDVAPVRIEVARGAEVILADRAFLNTGVQVICHSAIEIGPHCRIGPDCVLCDTNHHPVHEGDAVRVAPIRLGRNVWLGRGVIVLPGMTIGDHAVVAAGSVVAADIPAGEVWRGNPACFAKAVRCSPDFVRP</sequence>
<accession>A0ABV7V2P4</accession>
<evidence type="ECO:0000256" key="1">
    <source>
        <dbReference type="ARBA" id="ARBA00007274"/>
    </source>
</evidence>
<dbReference type="Pfam" id="PF00132">
    <property type="entry name" value="Hexapep"/>
    <property type="match status" value="1"/>
</dbReference>
<comment type="similarity">
    <text evidence="1">Belongs to the transferase hexapeptide repeat family.</text>
</comment>
<dbReference type="InterPro" id="IPR011004">
    <property type="entry name" value="Trimer_LpxA-like_sf"/>
</dbReference>
<organism evidence="3 4">
    <name type="scientific">Novosphingobium pokkalii</name>
    <dbReference type="NCBI Taxonomy" id="1770194"/>
    <lineage>
        <taxon>Bacteria</taxon>
        <taxon>Pseudomonadati</taxon>
        <taxon>Pseudomonadota</taxon>
        <taxon>Alphaproteobacteria</taxon>
        <taxon>Sphingomonadales</taxon>
        <taxon>Sphingomonadaceae</taxon>
        <taxon>Novosphingobium</taxon>
    </lineage>
</organism>
<dbReference type="Gene3D" id="2.160.10.10">
    <property type="entry name" value="Hexapeptide repeat proteins"/>
    <property type="match status" value="1"/>
</dbReference>
<keyword evidence="3" id="KW-0012">Acyltransferase</keyword>
<evidence type="ECO:0000313" key="4">
    <source>
        <dbReference type="Proteomes" id="UP001595683"/>
    </source>
</evidence>
<keyword evidence="4" id="KW-1185">Reference proteome</keyword>
<dbReference type="CDD" id="cd04647">
    <property type="entry name" value="LbH_MAT_like"/>
    <property type="match status" value="1"/>
</dbReference>
<proteinExistence type="inferred from homology"/>
<name>A0ABV7V2P4_9SPHN</name>
<dbReference type="PANTHER" id="PTHR23416:SF23">
    <property type="entry name" value="ACETYLTRANSFERASE C18B11.09C-RELATED"/>
    <property type="match status" value="1"/>
</dbReference>